<dbReference type="InterPro" id="IPR008949">
    <property type="entry name" value="Isoprenoid_synthase_dom_sf"/>
</dbReference>
<evidence type="ECO:0000313" key="1">
    <source>
        <dbReference type="EMBL" id="KAK0707982.1"/>
    </source>
</evidence>
<organism evidence="1 2">
    <name type="scientific">Lasiosphaeris hirsuta</name>
    <dbReference type="NCBI Taxonomy" id="260670"/>
    <lineage>
        <taxon>Eukaryota</taxon>
        <taxon>Fungi</taxon>
        <taxon>Dikarya</taxon>
        <taxon>Ascomycota</taxon>
        <taxon>Pezizomycotina</taxon>
        <taxon>Sordariomycetes</taxon>
        <taxon>Sordariomycetidae</taxon>
        <taxon>Sordariales</taxon>
        <taxon>Lasiosphaeriaceae</taxon>
        <taxon>Lasiosphaeris</taxon>
    </lineage>
</organism>
<accession>A0AA40A2D3</accession>
<comment type="caution">
    <text evidence="1">The sequence shown here is derived from an EMBL/GenBank/DDBJ whole genome shotgun (WGS) entry which is preliminary data.</text>
</comment>
<dbReference type="Gene3D" id="1.10.600.10">
    <property type="entry name" value="Farnesyl Diphosphate Synthase"/>
    <property type="match status" value="1"/>
</dbReference>
<sequence>MTIRQSHPLSAVAPASLLLEPKIHPDHEEIDLDVISHLVHTWEWPSEKAKNGFVSWKLSDVVLFMFPTGDTARVKLACELLLLGFLMDGPSPLRTLILPKLNP</sequence>
<protein>
    <submittedName>
        <fullName evidence="1">Uncharacterized protein</fullName>
    </submittedName>
</protein>
<reference evidence="1" key="1">
    <citation type="submission" date="2023-06" db="EMBL/GenBank/DDBJ databases">
        <title>Genome-scale phylogeny and comparative genomics of the fungal order Sordariales.</title>
        <authorList>
            <consortium name="Lawrence Berkeley National Laboratory"/>
            <person name="Hensen N."/>
            <person name="Bonometti L."/>
            <person name="Westerberg I."/>
            <person name="Brannstrom I.O."/>
            <person name="Guillou S."/>
            <person name="Cros-Aarteil S."/>
            <person name="Calhoun S."/>
            <person name="Haridas S."/>
            <person name="Kuo A."/>
            <person name="Mondo S."/>
            <person name="Pangilinan J."/>
            <person name="Riley R."/>
            <person name="Labutti K."/>
            <person name="Andreopoulos B."/>
            <person name="Lipzen A."/>
            <person name="Chen C."/>
            <person name="Yanf M."/>
            <person name="Daum C."/>
            <person name="Ng V."/>
            <person name="Clum A."/>
            <person name="Steindorff A."/>
            <person name="Ohm R."/>
            <person name="Martin F."/>
            <person name="Silar P."/>
            <person name="Natvig D."/>
            <person name="Lalanne C."/>
            <person name="Gautier V."/>
            <person name="Ament-Velasquez S.L."/>
            <person name="Kruys A."/>
            <person name="Hutchinson M.I."/>
            <person name="Powell A.J."/>
            <person name="Barry K."/>
            <person name="Miller A.N."/>
            <person name="Grigoriev I.V."/>
            <person name="Debuchy R."/>
            <person name="Gladieux P."/>
            <person name="Thoren M.H."/>
            <person name="Johannesson H."/>
        </authorList>
    </citation>
    <scope>NUCLEOTIDE SEQUENCE</scope>
    <source>
        <strain evidence="1">SMH4607-1</strain>
    </source>
</reference>
<evidence type="ECO:0000313" key="2">
    <source>
        <dbReference type="Proteomes" id="UP001172102"/>
    </source>
</evidence>
<dbReference type="AlphaFoldDB" id="A0AA40A2D3"/>
<dbReference type="EMBL" id="JAUKUA010000006">
    <property type="protein sequence ID" value="KAK0707982.1"/>
    <property type="molecule type" value="Genomic_DNA"/>
</dbReference>
<name>A0AA40A2D3_9PEZI</name>
<keyword evidence="2" id="KW-1185">Reference proteome</keyword>
<gene>
    <name evidence="1" type="ORF">B0H67DRAFT_589008</name>
</gene>
<dbReference type="Proteomes" id="UP001172102">
    <property type="component" value="Unassembled WGS sequence"/>
</dbReference>
<proteinExistence type="predicted"/>